<proteinExistence type="predicted"/>
<evidence type="ECO:0000313" key="1">
    <source>
        <dbReference type="EMBL" id="UJO24348.1"/>
    </source>
</evidence>
<organism evidence="1 2">
    <name type="scientific">Passalora fulva</name>
    <name type="common">Tomato leaf mold</name>
    <name type="synonym">Cladosporium fulvum</name>
    <dbReference type="NCBI Taxonomy" id="5499"/>
    <lineage>
        <taxon>Eukaryota</taxon>
        <taxon>Fungi</taxon>
        <taxon>Dikarya</taxon>
        <taxon>Ascomycota</taxon>
        <taxon>Pezizomycotina</taxon>
        <taxon>Dothideomycetes</taxon>
        <taxon>Dothideomycetidae</taxon>
        <taxon>Mycosphaerellales</taxon>
        <taxon>Mycosphaerellaceae</taxon>
        <taxon>Fulvia</taxon>
    </lineage>
</organism>
<reference evidence="1" key="1">
    <citation type="submission" date="2021-12" db="EMBL/GenBank/DDBJ databases">
        <authorList>
            <person name="Zaccaron A."/>
            <person name="Stergiopoulos I."/>
        </authorList>
    </citation>
    <scope>NUCLEOTIDE SEQUENCE</scope>
    <source>
        <strain evidence="1">Race5_Kim</strain>
    </source>
</reference>
<dbReference type="KEGG" id="ffu:CLAFUR5_13484"/>
<evidence type="ECO:0000313" key="2">
    <source>
        <dbReference type="Proteomes" id="UP000756132"/>
    </source>
</evidence>
<accession>A0A9Q8PKW5</accession>
<name>A0A9Q8PKW5_PASFU</name>
<dbReference type="EMBL" id="CP090174">
    <property type="protein sequence ID" value="UJO24348.1"/>
    <property type="molecule type" value="Genomic_DNA"/>
</dbReference>
<protein>
    <submittedName>
        <fullName evidence="1">Uncharacterized protein</fullName>
    </submittedName>
</protein>
<reference evidence="1" key="2">
    <citation type="journal article" date="2022" name="Microb. Genom.">
        <title>A chromosome-scale genome assembly of the tomato pathogen Cladosporium fulvum reveals a compartmentalized genome architecture and the presence of a dispensable chromosome.</title>
        <authorList>
            <person name="Zaccaron A.Z."/>
            <person name="Chen L.H."/>
            <person name="Samaras A."/>
            <person name="Stergiopoulos I."/>
        </authorList>
    </citation>
    <scope>NUCLEOTIDE SEQUENCE</scope>
    <source>
        <strain evidence="1">Race5_Kim</strain>
    </source>
</reference>
<keyword evidence="2" id="KW-1185">Reference proteome</keyword>
<dbReference type="AlphaFoldDB" id="A0A9Q8PKW5"/>
<dbReference type="RefSeq" id="XP_047768714.1">
    <property type="nucleotide sequence ID" value="XM_047912632.1"/>
</dbReference>
<gene>
    <name evidence="1" type="ORF">CLAFUR5_13484</name>
</gene>
<dbReference type="GeneID" id="71993362"/>
<dbReference type="Proteomes" id="UP000756132">
    <property type="component" value="Chromosome 12"/>
</dbReference>
<sequence length="308" mass="34714">MVQHAPPSANNWPLHYWKLPHVELTHRIDLQNRLNVLHYFWPASATTPRLQYLSNRANRGLISYDSCTTIELHSFCVQRKLIAKDDLPTTPGFASTRPNLITLLETSDDAQTFPLLALPPELREKVYAHHILSLLPPLHPPHEAFLTQSMTMPPPPLIEVSRLLRKEALPIFYDLHRAKIGVIDPYGNVFSDKAYAITEPVDALIARAPDAVIGRYQSLELSGIVSMNGRSGGRCGVWFEVEMPRERRKGSVKMMGKFGGAAVMERFEGVVVRMEGRLQAVLDEMTEHGRGLESSDLELFRKCFAQAV</sequence>